<reference evidence="2 3" key="1">
    <citation type="submission" date="2019-04" db="EMBL/GenBank/DDBJ databases">
        <title>High contiguity whole genome sequence and gene annotation resource for two Venturia nashicola isolates.</title>
        <authorList>
            <person name="Prokchorchik M."/>
            <person name="Won K."/>
            <person name="Lee Y."/>
            <person name="Choi E.D."/>
            <person name="Segonzac C."/>
            <person name="Sohn K.H."/>
        </authorList>
    </citation>
    <scope>NUCLEOTIDE SEQUENCE [LARGE SCALE GENOMIC DNA]</scope>
    <source>
        <strain evidence="2 3">PRI2</strain>
    </source>
</reference>
<feature type="compositionally biased region" description="Pro residues" evidence="1">
    <location>
        <begin position="685"/>
        <end position="704"/>
    </location>
</feature>
<feature type="compositionally biased region" description="Basic residues" evidence="1">
    <location>
        <begin position="481"/>
        <end position="505"/>
    </location>
</feature>
<feature type="compositionally biased region" description="Basic and acidic residues" evidence="1">
    <location>
        <begin position="317"/>
        <end position="332"/>
    </location>
</feature>
<feature type="compositionally biased region" description="Low complexity" evidence="1">
    <location>
        <begin position="272"/>
        <end position="283"/>
    </location>
</feature>
<feature type="compositionally biased region" description="Basic residues" evidence="1">
    <location>
        <begin position="592"/>
        <end position="601"/>
    </location>
</feature>
<keyword evidence="3" id="KW-1185">Reference proteome</keyword>
<feature type="compositionally biased region" description="Gly residues" evidence="1">
    <location>
        <begin position="442"/>
        <end position="451"/>
    </location>
</feature>
<dbReference type="EMBL" id="SNSC02000021">
    <property type="protein sequence ID" value="TID15133.1"/>
    <property type="molecule type" value="Genomic_DNA"/>
</dbReference>
<evidence type="ECO:0000313" key="2">
    <source>
        <dbReference type="EMBL" id="TID15133.1"/>
    </source>
</evidence>
<feature type="region of interest" description="Disordered" evidence="1">
    <location>
        <begin position="357"/>
        <end position="377"/>
    </location>
</feature>
<protein>
    <submittedName>
        <fullName evidence="2">Uncharacterized protein</fullName>
    </submittedName>
</protein>
<accession>A0A4Z1NHR1</accession>
<name>A0A4Z1NHR1_9PEZI</name>
<feature type="region of interest" description="Disordered" evidence="1">
    <location>
        <begin position="72"/>
        <end position="92"/>
    </location>
</feature>
<dbReference type="AlphaFoldDB" id="A0A4Z1NHR1"/>
<sequence length="731" mass="78308">MGTTISTPLNHPRTTHPTALPLYPSKNLTLIPTCSHDLRHSPHDYTIVQNGQVQQLQLGRERLKQAQYMQRNNNASNVSSRSSGNLGVEPPRYVAVPSRGSAGGRNMNMNMMNTGGGGMGMGMGGPNARYKYVGPGMYWDTWQTSAPPPAYQARPGPRGMGGDVICGYCGTSGEVGCVHMNNPQNQRQQNFQGGGGTGGNDILQALRGLMGNNGGNGFMNGGHGNGCGQSCTANDGGVRVKGNWGHEDVNLRVGGKERCPCDEHGGCENASHGRNQRNQNQNRNSRRRSHRHNYSEDGDSDTSSSSSCHRGRGRRRSEREKERERAKKEEEWRRPFRDVGERLGWTAADMEQINTGASNLNKSTAPRPAMDIGDGSGGPMDGMGLDMGPMGPMGGGGMGMGGGMNDAMGGLPPFSRPRRPRRPRMRPDAYGPDAYGPDGLDEGFGGLGDARGFGPPDDFEGGPGFGGLGFDDDDFGGGFGRGRRPGGGRLGKRGRRKGIGGRLPRRGREGPDFEDYAAPEMSGALGRGGANDDDAWEEVDAQPTPPASPKKRPSPKAKSPEPLAKPPSRRSKSPEWEDVKTPPPSRRNGGPKSRHHHKSPARSKSPDWESIKSPPPPPASRGMKSPRTRPPSARPAWMERGFYPLQQNQGQYLFPPGQMGYGPPRHSGYAPPFAHEVPDVEDQRAPPPGSQHPGQGQPPPPPGSVHPHAQPPTGSCPPPPPGSYRPPQPGW</sequence>
<evidence type="ECO:0000313" key="3">
    <source>
        <dbReference type="Proteomes" id="UP000298493"/>
    </source>
</evidence>
<feature type="region of interest" description="Disordered" evidence="1">
    <location>
        <begin position="1"/>
        <end position="20"/>
    </location>
</feature>
<dbReference type="Proteomes" id="UP000298493">
    <property type="component" value="Unassembled WGS sequence"/>
</dbReference>
<gene>
    <name evidence="2" type="ORF">E6O75_ATG08386</name>
</gene>
<organism evidence="2 3">
    <name type="scientific">Venturia nashicola</name>
    <dbReference type="NCBI Taxonomy" id="86259"/>
    <lineage>
        <taxon>Eukaryota</taxon>
        <taxon>Fungi</taxon>
        <taxon>Dikarya</taxon>
        <taxon>Ascomycota</taxon>
        <taxon>Pezizomycotina</taxon>
        <taxon>Dothideomycetes</taxon>
        <taxon>Pleosporomycetidae</taxon>
        <taxon>Venturiales</taxon>
        <taxon>Venturiaceae</taxon>
        <taxon>Venturia</taxon>
    </lineage>
</organism>
<dbReference type="OrthoDB" id="3946754at2759"/>
<feature type="compositionally biased region" description="Low complexity" evidence="1">
    <location>
        <begin position="72"/>
        <end position="85"/>
    </location>
</feature>
<evidence type="ECO:0000256" key="1">
    <source>
        <dbReference type="SAM" id="MobiDB-lite"/>
    </source>
</evidence>
<feature type="region of interest" description="Disordered" evidence="1">
    <location>
        <begin position="266"/>
        <end position="332"/>
    </location>
</feature>
<feature type="region of interest" description="Disordered" evidence="1">
    <location>
        <begin position="414"/>
        <end position="731"/>
    </location>
</feature>
<feature type="compositionally biased region" description="Acidic residues" evidence="1">
    <location>
        <begin position="531"/>
        <end position="540"/>
    </location>
</feature>
<proteinExistence type="predicted"/>
<comment type="caution">
    <text evidence="2">The sequence shown here is derived from an EMBL/GenBank/DDBJ whole genome shotgun (WGS) entry which is preliminary data.</text>
</comment>
<feature type="compositionally biased region" description="Pro residues" evidence="1">
    <location>
        <begin position="714"/>
        <end position="731"/>
    </location>
</feature>